<dbReference type="SUPFAM" id="SSF55166">
    <property type="entry name" value="Hedgehog/DD-peptidase"/>
    <property type="match status" value="1"/>
</dbReference>
<proteinExistence type="predicted"/>
<dbReference type="EMBL" id="BK015070">
    <property type="protein sequence ID" value="DAD89816.1"/>
    <property type="molecule type" value="Genomic_DNA"/>
</dbReference>
<organism evidence="2">
    <name type="scientific">Myoviridae sp. ctsip2</name>
    <dbReference type="NCBI Taxonomy" id="2826705"/>
    <lineage>
        <taxon>Viruses</taxon>
        <taxon>Duplodnaviria</taxon>
        <taxon>Heunggongvirae</taxon>
        <taxon>Uroviricota</taxon>
        <taxon>Caudoviricetes</taxon>
    </lineage>
</organism>
<evidence type="ECO:0000313" key="2">
    <source>
        <dbReference type="EMBL" id="DAD89816.1"/>
    </source>
</evidence>
<protein>
    <submittedName>
        <fullName evidence="2">Peptidase</fullName>
    </submittedName>
</protein>
<dbReference type="Gene3D" id="3.30.1380.10">
    <property type="match status" value="1"/>
</dbReference>
<reference evidence="2" key="1">
    <citation type="journal article" date="2021" name="Proc. Natl. Acad. Sci. U.S.A.">
        <title>A Catalog of Tens of Thousands of Viruses from Human Metagenomes Reveals Hidden Associations with Chronic Diseases.</title>
        <authorList>
            <person name="Tisza M.J."/>
            <person name="Buck C.B."/>
        </authorList>
    </citation>
    <scope>NUCLEOTIDE SEQUENCE</scope>
    <source>
        <strain evidence="2">Ctsip2</strain>
    </source>
</reference>
<feature type="domain" description="Peptidase M15A C-terminal" evidence="1">
    <location>
        <begin position="3"/>
        <end position="120"/>
    </location>
</feature>
<dbReference type="Pfam" id="PF08291">
    <property type="entry name" value="Peptidase_M15_3"/>
    <property type="match status" value="1"/>
</dbReference>
<accession>A0A8S5N6B4</accession>
<evidence type="ECO:0000259" key="1">
    <source>
        <dbReference type="Pfam" id="PF08291"/>
    </source>
</evidence>
<dbReference type="InterPro" id="IPR009045">
    <property type="entry name" value="Zn_M74/Hedgehog-like"/>
</dbReference>
<dbReference type="InterPro" id="IPR013230">
    <property type="entry name" value="Peptidase_M15A_C"/>
</dbReference>
<sequence>MLNFTITELVKSDTAEKNGISNTPDINSLDNLLELIFYVLQPLRDKLGKPITITSGFRSAKVNQLVGGVGNSQHLYGQAADMVVSGMTPAQLVEFIKKSGVEFDQCIEEHSCNTSWVHISYNKNHNRKQILLIKK</sequence>
<name>A0A8S5N6B4_9CAUD</name>